<dbReference type="NCBIfam" id="TIGR00199">
    <property type="entry name" value="PncC_domain"/>
    <property type="match status" value="1"/>
</dbReference>
<dbReference type="Proteomes" id="UP001446337">
    <property type="component" value="Chromosome"/>
</dbReference>
<dbReference type="OrthoDB" id="9801454at2"/>
<evidence type="ECO:0000313" key="5">
    <source>
        <dbReference type="Proteomes" id="UP001446337"/>
    </source>
</evidence>
<reference evidence="2 4" key="1">
    <citation type="submission" date="2020-05" db="EMBL/GenBank/DDBJ databases">
        <title>FDA dAtabase for Regulatory Grade micrObial Sequences (FDA-ARGOS): Supporting development and validation of Infectious Disease Dx tests.</title>
        <authorList>
            <person name="Sproer C."/>
            <person name="Gronow S."/>
            <person name="Severitt S."/>
            <person name="Schroder I."/>
            <person name="Tallon L."/>
            <person name="Sadzewicz L."/>
            <person name="Zhao X."/>
            <person name="Vavikolanu K."/>
            <person name="Mehta A."/>
            <person name="Aluvathingal J."/>
            <person name="Nadendla S."/>
            <person name="Myers T."/>
            <person name="Yan Y."/>
            <person name="Sichtig H."/>
        </authorList>
    </citation>
    <scope>NUCLEOTIDE SEQUENCE [LARGE SCALE GENOMIC DNA]</scope>
    <source>
        <strain evidence="2 4">FDAARGOS_787</strain>
    </source>
</reference>
<evidence type="ECO:0000313" key="2">
    <source>
        <dbReference type="EMBL" id="QKQ45439.1"/>
    </source>
</evidence>
<dbReference type="InterPro" id="IPR008136">
    <property type="entry name" value="CinA_C"/>
</dbReference>
<dbReference type="Proteomes" id="UP000509782">
    <property type="component" value="Chromosome"/>
</dbReference>
<dbReference type="EMBL" id="CP054569">
    <property type="protein sequence ID" value="QKQ45439.1"/>
    <property type="molecule type" value="Genomic_DNA"/>
</dbReference>
<dbReference type="SUPFAM" id="SSF142433">
    <property type="entry name" value="CinA-like"/>
    <property type="match status" value="1"/>
</dbReference>
<dbReference type="GeneID" id="92844223"/>
<organism evidence="2 4">
    <name type="scientific">Achromobacter denitrificans</name>
    <name type="common">Alcaligenes denitrificans</name>
    <dbReference type="NCBI Taxonomy" id="32002"/>
    <lineage>
        <taxon>Bacteria</taxon>
        <taxon>Pseudomonadati</taxon>
        <taxon>Pseudomonadota</taxon>
        <taxon>Betaproteobacteria</taxon>
        <taxon>Burkholderiales</taxon>
        <taxon>Alcaligenaceae</taxon>
        <taxon>Achromobacter</taxon>
    </lineage>
</organism>
<proteinExistence type="predicted"/>
<dbReference type="InterPro" id="IPR036653">
    <property type="entry name" value="CinA-like_C"/>
</dbReference>
<reference evidence="3 5" key="2">
    <citation type="submission" date="2024-05" db="EMBL/GenBank/DDBJ databases">
        <title>Achromobacter denitrificans. BP1, complete genome.</title>
        <authorList>
            <person name="Zhang B."/>
        </authorList>
    </citation>
    <scope>NUCLEOTIDE SEQUENCE [LARGE SCALE GENOMIC DNA]</scope>
    <source>
        <strain evidence="3 5">BP1</strain>
    </source>
</reference>
<dbReference type="Pfam" id="PF02464">
    <property type="entry name" value="CinA"/>
    <property type="match status" value="1"/>
</dbReference>
<keyword evidence="5" id="KW-1185">Reference proteome</keyword>
<gene>
    <name evidence="3" type="ORF">AAIK43_21985</name>
    <name evidence="2" type="ORF">FOC81_01395</name>
</gene>
<evidence type="ECO:0000313" key="3">
    <source>
        <dbReference type="EMBL" id="XAN14048.1"/>
    </source>
</evidence>
<dbReference type="RefSeq" id="WP_062683102.1">
    <property type="nucleotide sequence ID" value="NZ_BLWG01000376.1"/>
</dbReference>
<dbReference type="Gene3D" id="3.90.950.20">
    <property type="entry name" value="CinA-like"/>
    <property type="match status" value="1"/>
</dbReference>
<dbReference type="STRING" id="32002.BVK87_21805"/>
<accession>A0A3R9HPV1</accession>
<sequence>MSEQQDGFRPNLSAEQLAQATSLALAERLGETLRRKGWMLGTAESCTGGLLAGAMTAVAGSSDWFERGFVTYSNEAKVSELDVSPDALHHFGAVSEPVALEMANGVLLASPAAHVAVSTTGIAGPGGATPGKPVGMVCFGFALRAGEGISSRAVTHVFPGDRAQVRQAAVDYALRGVLELLGAPVNRR</sequence>
<dbReference type="AlphaFoldDB" id="A0A3R9HPV1"/>
<name>A0A3R9HPV1_ACHDE</name>
<feature type="domain" description="CinA C-terminal" evidence="1">
    <location>
        <begin position="24"/>
        <end position="180"/>
    </location>
</feature>
<evidence type="ECO:0000313" key="4">
    <source>
        <dbReference type="Proteomes" id="UP000509782"/>
    </source>
</evidence>
<dbReference type="EMBL" id="CP154792">
    <property type="protein sequence ID" value="XAN14048.1"/>
    <property type="molecule type" value="Genomic_DNA"/>
</dbReference>
<protein>
    <submittedName>
        <fullName evidence="2">CinA family protein</fullName>
    </submittedName>
</protein>
<evidence type="ECO:0000259" key="1">
    <source>
        <dbReference type="Pfam" id="PF02464"/>
    </source>
</evidence>